<reference evidence="2 3" key="1">
    <citation type="journal article" date="2023" name="Mol. Biol. Evol.">
        <title>Genomics of Secondarily Temperate Adaptation in the Only Non-Antarctic Icefish.</title>
        <authorList>
            <person name="Rivera-Colon A.G."/>
            <person name="Rayamajhi N."/>
            <person name="Minhas B.F."/>
            <person name="Madrigal G."/>
            <person name="Bilyk K.T."/>
            <person name="Yoon V."/>
            <person name="Hune M."/>
            <person name="Gregory S."/>
            <person name="Cheng C.H.C."/>
            <person name="Catchen J.M."/>
        </authorList>
    </citation>
    <scope>NUCLEOTIDE SEQUENCE [LARGE SCALE GENOMIC DNA]</scope>
    <source>
        <tissue evidence="2">White muscle</tissue>
    </source>
</reference>
<sequence>MDTMENLALEPRSERIARYKAERRRELAERFGNLEELPTKWVRRDGKEVHDPETHNQRGTLDSDGLSERVNGRTRRVTNGIEESNHLKRQGSPGSASMLGGEGHPVPVGLDAPQLHTWVSVGQLRSSLLQQTGNGAQKVCPDAGLSTSSLDLAVKPGSEGGRRRTRRYLPSGSGGGRKTSERFRTQPITANEMEESSGGLDAEEEENCKADVKTDDRAKMSVAAKMSLFKELEKSAAPEASAFLKPRSGSVSHERRTRRGNDHRFLTQPITCEEIVAISAPKPAPSSGAPVCAG</sequence>
<dbReference type="EMBL" id="JAURVH010001527">
    <property type="protein sequence ID" value="KAK5913764.1"/>
    <property type="molecule type" value="Genomic_DNA"/>
</dbReference>
<dbReference type="Proteomes" id="UP001331515">
    <property type="component" value="Unassembled WGS sequence"/>
</dbReference>
<dbReference type="AlphaFoldDB" id="A0AAN8HIQ6"/>
<proteinExistence type="predicted"/>
<evidence type="ECO:0000313" key="2">
    <source>
        <dbReference type="EMBL" id="KAK5913764.1"/>
    </source>
</evidence>
<feature type="region of interest" description="Disordered" evidence="1">
    <location>
        <begin position="153"/>
        <end position="213"/>
    </location>
</feature>
<evidence type="ECO:0008006" key="4">
    <source>
        <dbReference type="Google" id="ProtNLM"/>
    </source>
</evidence>
<evidence type="ECO:0000256" key="1">
    <source>
        <dbReference type="SAM" id="MobiDB-lite"/>
    </source>
</evidence>
<name>A0AAN8HIQ6_CHAGU</name>
<evidence type="ECO:0000313" key="3">
    <source>
        <dbReference type="Proteomes" id="UP001331515"/>
    </source>
</evidence>
<protein>
    <recommendedName>
        <fullName evidence="4">Supervillin</fullName>
    </recommendedName>
</protein>
<feature type="region of interest" description="Disordered" evidence="1">
    <location>
        <begin position="235"/>
        <end position="266"/>
    </location>
</feature>
<gene>
    <name evidence="2" type="ORF">CgunFtcFv8_008264</name>
</gene>
<accession>A0AAN8HIQ6</accession>
<feature type="compositionally biased region" description="Basic and acidic residues" evidence="1">
    <location>
        <begin position="44"/>
        <end position="56"/>
    </location>
</feature>
<keyword evidence="3" id="KW-1185">Reference proteome</keyword>
<feature type="region of interest" description="Disordered" evidence="1">
    <location>
        <begin position="44"/>
        <end position="104"/>
    </location>
</feature>
<comment type="caution">
    <text evidence="2">The sequence shown here is derived from an EMBL/GenBank/DDBJ whole genome shotgun (WGS) entry which is preliminary data.</text>
</comment>
<organism evidence="2 3">
    <name type="scientific">Champsocephalus gunnari</name>
    <name type="common">Mackerel icefish</name>
    <dbReference type="NCBI Taxonomy" id="52237"/>
    <lineage>
        <taxon>Eukaryota</taxon>
        <taxon>Metazoa</taxon>
        <taxon>Chordata</taxon>
        <taxon>Craniata</taxon>
        <taxon>Vertebrata</taxon>
        <taxon>Euteleostomi</taxon>
        <taxon>Actinopterygii</taxon>
        <taxon>Neopterygii</taxon>
        <taxon>Teleostei</taxon>
        <taxon>Neoteleostei</taxon>
        <taxon>Acanthomorphata</taxon>
        <taxon>Eupercaria</taxon>
        <taxon>Perciformes</taxon>
        <taxon>Notothenioidei</taxon>
        <taxon>Channichthyidae</taxon>
        <taxon>Champsocephalus</taxon>
    </lineage>
</organism>